<keyword evidence="1" id="KW-0732">Signal</keyword>
<evidence type="ECO:0000256" key="1">
    <source>
        <dbReference type="SAM" id="SignalP"/>
    </source>
</evidence>
<proteinExistence type="predicted"/>
<evidence type="ECO:0000313" key="3">
    <source>
        <dbReference type="Proteomes" id="UP000219435"/>
    </source>
</evidence>
<gene>
    <name evidence="2" type="ORF">SAMN05660748_1452</name>
</gene>
<feature type="signal peptide" evidence="1">
    <location>
        <begin position="1"/>
        <end position="20"/>
    </location>
</feature>
<dbReference type="AlphaFoldDB" id="A0A285V3N4"/>
<protein>
    <recommendedName>
        <fullName evidence="4">Sporulation and spore germination</fullName>
    </recommendedName>
</protein>
<name>A0A285V3N4_9ACTN</name>
<dbReference type="EMBL" id="OBQI01000002">
    <property type="protein sequence ID" value="SOC48744.1"/>
    <property type="molecule type" value="Genomic_DNA"/>
</dbReference>
<feature type="chain" id="PRO_5038906428" description="Sporulation and spore germination" evidence="1">
    <location>
        <begin position="21"/>
        <end position="286"/>
    </location>
</feature>
<sequence length="286" mass="29477">MGPVRTASVLLAVLLVAACAEPSPGSAPPPHAQPPADPDALVLRVEQVGGYTTPQDLAARLPVVSVYADGQAILQGPVPAIYPAFAWPNIQVLDLGADGVQELVDHALAAGVAEQGDLGAPHVTDMPSTRFTLRTAEGTHVREVYALTQTTGTGLTEDQLAARERLLELLTEVQDLSSASTPEDVPESWTPAAVAAVVEPWTAREEDTAQGLSPEPLPWPGPPLPGEPIGPGISCVVATGEVAGAVVTAAQGANMLTPWATPDGALWSVAFRPLLPDETGCADLQA</sequence>
<evidence type="ECO:0000313" key="2">
    <source>
        <dbReference type="EMBL" id="SOC48744.1"/>
    </source>
</evidence>
<accession>A0A285V3N4</accession>
<dbReference type="Proteomes" id="UP000219435">
    <property type="component" value="Unassembled WGS sequence"/>
</dbReference>
<dbReference type="RefSeq" id="WP_217991488.1">
    <property type="nucleotide sequence ID" value="NZ_OBQI01000002.1"/>
</dbReference>
<reference evidence="3" key="1">
    <citation type="submission" date="2017-08" db="EMBL/GenBank/DDBJ databases">
        <authorList>
            <person name="Varghese N."/>
            <person name="Submissions S."/>
        </authorList>
    </citation>
    <scope>NUCLEOTIDE SEQUENCE [LARGE SCALE GENOMIC DNA]</scope>
    <source>
        <strain evidence="3">DSM 4725</strain>
    </source>
</reference>
<organism evidence="2 3">
    <name type="scientific">Blastococcus aggregatus</name>
    <dbReference type="NCBI Taxonomy" id="38502"/>
    <lineage>
        <taxon>Bacteria</taxon>
        <taxon>Bacillati</taxon>
        <taxon>Actinomycetota</taxon>
        <taxon>Actinomycetes</taxon>
        <taxon>Geodermatophilales</taxon>
        <taxon>Geodermatophilaceae</taxon>
        <taxon>Blastococcus</taxon>
    </lineage>
</organism>
<evidence type="ECO:0008006" key="4">
    <source>
        <dbReference type="Google" id="ProtNLM"/>
    </source>
</evidence>
<keyword evidence="3" id="KW-1185">Reference proteome</keyword>
<dbReference type="PROSITE" id="PS51257">
    <property type="entry name" value="PROKAR_LIPOPROTEIN"/>
    <property type="match status" value="1"/>
</dbReference>